<feature type="domain" description="DUF5683" evidence="2">
    <location>
        <begin position="44"/>
        <end position="192"/>
    </location>
</feature>
<name>A0A5B7TVE8_9FLAO</name>
<gene>
    <name evidence="3" type="ORF">FF125_12855</name>
</gene>
<evidence type="ECO:0000259" key="2">
    <source>
        <dbReference type="Pfam" id="PF18935"/>
    </source>
</evidence>
<feature type="chain" id="PRO_5022717813" description="DUF5683 domain-containing protein" evidence="1">
    <location>
        <begin position="21"/>
        <end position="192"/>
    </location>
</feature>
<sequence>MFKWCVYSIIFLSSFATIYAQEVPSDLKVTKIDTTFIADEINILAPSKAAFYSAVLPGLGQIYNKKYWKAPIVWGAVGTGVYFYVDNNNKYNRYREAFKAELAGREHEFDGTGDNVELTQTSLQTAQTFYKKNRDLSLFITIGLYILNIIEANVDAHLPDNALNTNISFNPTIFTMPTTNQTGFGATISFNF</sequence>
<protein>
    <recommendedName>
        <fullName evidence="2">DUF5683 domain-containing protein</fullName>
    </recommendedName>
</protein>
<accession>A0A5B7TVE8</accession>
<dbReference type="Proteomes" id="UP000306229">
    <property type="component" value="Chromosome"/>
</dbReference>
<keyword evidence="1" id="KW-0732">Signal</keyword>
<dbReference type="AlphaFoldDB" id="A0A5B7TVE8"/>
<evidence type="ECO:0000313" key="3">
    <source>
        <dbReference type="EMBL" id="QCX39283.1"/>
    </source>
</evidence>
<dbReference type="EMBL" id="CP040749">
    <property type="protein sequence ID" value="QCX39283.1"/>
    <property type="molecule type" value="Genomic_DNA"/>
</dbReference>
<keyword evidence="4" id="KW-1185">Reference proteome</keyword>
<dbReference type="InterPro" id="IPR043738">
    <property type="entry name" value="DUF5683"/>
</dbReference>
<evidence type="ECO:0000313" key="4">
    <source>
        <dbReference type="Proteomes" id="UP000306229"/>
    </source>
</evidence>
<dbReference type="KEGG" id="fbe:FF125_12855"/>
<dbReference type="OrthoDB" id="9813910at2"/>
<proteinExistence type="predicted"/>
<reference evidence="3 4" key="1">
    <citation type="submission" date="2019-05" db="EMBL/GenBank/DDBJ databases">
        <title>Algicella ahnfeltiae gen. nov., sp. nov., a novel marine bacterium of the family Flavobacteriaceae isolated from a red alga.</title>
        <authorList>
            <person name="Nedashkovskaya O.I."/>
            <person name="Kukhlevskiy A.D."/>
            <person name="Kim S.-G."/>
            <person name="Zhukova N.V."/>
            <person name="Mikhailov V.V."/>
        </authorList>
    </citation>
    <scope>NUCLEOTIDE SEQUENCE [LARGE SCALE GENOMIC DNA]</scope>
    <source>
        <strain evidence="3 4">10Alg115</strain>
    </source>
</reference>
<dbReference type="RefSeq" id="WP_138950144.1">
    <property type="nucleotide sequence ID" value="NZ_CP040749.1"/>
</dbReference>
<organism evidence="3 4">
    <name type="scientific">Aureibaculum algae</name>
    <dbReference type="NCBI Taxonomy" id="2584122"/>
    <lineage>
        <taxon>Bacteria</taxon>
        <taxon>Pseudomonadati</taxon>
        <taxon>Bacteroidota</taxon>
        <taxon>Flavobacteriia</taxon>
        <taxon>Flavobacteriales</taxon>
        <taxon>Flavobacteriaceae</taxon>
        <taxon>Aureibaculum</taxon>
    </lineage>
</organism>
<evidence type="ECO:0000256" key="1">
    <source>
        <dbReference type="SAM" id="SignalP"/>
    </source>
</evidence>
<feature type="signal peptide" evidence="1">
    <location>
        <begin position="1"/>
        <end position="20"/>
    </location>
</feature>
<dbReference type="Pfam" id="PF18935">
    <property type="entry name" value="DUF5683"/>
    <property type="match status" value="1"/>
</dbReference>